<organism evidence="3 4">
    <name type="scientific">Halomonas icarae</name>
    <dbReference type="NCBI Taxonomy" id="2691040"/>
    <lineage>
        <taxon>Bacteria</taxon>
        <taxon>Pseudomonadati</taxon>
        <taxon>Pseudomonadota</taxon>
        <taxon>Gammaproteobacteria</taxon>
        <taxon>Oceanospirillales</taxon>
        <taxon>Halomonadaceae</taxon>
        <taxon>Halomonas</taxon>
    </lineage>
</organism>
<dbReference type="PANTHER" id="PTHR13847:SF289">
    <property type="entry name" value="GLYCINE OXIDASE"/>
    <property type="match status" value="1"/>
</dbReference>
<evidence type="ECO:0000256" key="1">
    <source>
        <dbReference type="ARBA" id="ARBA00023002"/>
    </source>
</evidence>
<dbReference type="SUPFAM" id="SSF51905">
    <property type="entry name" value="FAD/NAD(P)-binding domain"/>
    <property type="match status" value="1"/>
</dbReference>
<keyword evidence="4" id="KW-1185">Reference proteome</keyword>
<dbReference type="InterPro" id="IPR036188">
    <property type="entry name" value="FAD/NAD-bd_sf"/>
</dbReference>
<protein>
    <submittedName>
        <fullName evidence="3">FAD-dependent oxidoreductase</fullName>
    </submittedName>
</protein>
<evidence type="ECO:0000313" key="4">
    <source>
        <dbReference type="Proteomes" id="UP000448235"/>
    </source>
</evidence>
<dbReference type="Proteomes" id="UP000448235">
    <property type="component" value="Unassembled WGS sequence"/>
</dbReference>
<evidence type="ECO:0000259" key="2">
    <source>
        <dbReference type="Pfam" id="PF01266"/>
    </source>
</evidence>
<gene>
    <name evidence="3" type="ORF">GRB80_10865</name>
</gene>
<accession>A0A7X5AME7</accession>
<dbReference type="Gene3D" id="3.50.50.60">
    <property type="entry name" value="FAD/NAD(P)-binding domain"/>
    <property type="match status" value="1"/>
</dbReference>
<dbReference type="RefSeq" id="WP_161423590.1">
    <property type="nucleotide sequence ID" value="NZ_JARWMY010000011.1"/>
</dbReference>
<comment type="caution">
    <text evidence="3">The sequence shown here is derived from an EMBL/GenBank/DDBJ whole genome shotgun (WGS) entry which is preliminary data.</text>
</comment>
<dbReference type="AlphaFoldDB" id="A0A7X5AME7"/>
<dbReference type="EMBL" id="WUTS01000001">
    <property type="protein sequence ID" value="NAW13350.1"/>
    <property type="molecule type" value="Genomic_DNA"/>
</dbReference>
<proteinExistence type="predicted"/>
<dbReference type="PANTHER" id="PTHR13847">
    <property type="entry name" value="SARCOSINE DEHYDROGENASE-RELATED"/>
    <property type="match status" value="1"/>
</dbReference>
<sequence>MARANDDWQRLLNAADAESLVTRRGCLYTFQTEAAWVQASHKHDTLAWSGIHYRVLNAQQTTDLEPALAGKVKGSIWYPDAGHVADPLILCERLRQTFEALGGTLHASSEVQRLSPQETGVVVNTSTGQKICDHAIITAGIDTPQLANTLGDRMPLEAERGYHLEYPMESPLLQRPCCIAEYGFYMTPMAGRLRVAGTVELGRASDPANPARYRYLERAMERLFPELGAPSAHWMGCRPSLPDTLPIIGPSAHTRRVHYGIGHGHLGLTLAATTGALIEADIHNQAPPWLGALSIDRFR</sequence>
<reference evidence="3 4" key="1">
    <citation type="submission" date="2019-12" db="EMBL/GenBank/DDBJ databases">
        <title>Draft genome sequencing of Halomonas icarensis D1-1.</title>
        <authorList>
            <person name="Pandiyan K."/>
            <person name="Kushwaha P."/>
            <person name="Gowdham M."/>
            <person name="Chakdar H."/>
            <person name="Singh A."/>
            <person name="Kumar M."/>
            <person name="Saxena A.K."/>
        </authorList>
    </citation>
    <scope>NUCLEOTIDE SEQUENCE [LARGE SCALE GENOMIC DNA]</scope>
    <source>
        <strain evidence="3 4">D1-1</strain>
    </source>
</reference>
<dbReference type="GO" id="GO:0005737">
    <property type="term" value="C:cytoplasm"/>
    <property type="evidence" value="ECO:0007669"/>
    <property type="project" value="TreeGrafter"/>
</dbReference>
<dbReference type="Pfam" id="PF01266">
    <property type="entry name" value="DAO"/>
    <property type="match status" value="1"/>
</dbReference>
<dbReference type="GO" id="GO:0016491">
    <property type="term" value="F:oxidoreductase activity"/>
    <property type="evidence" value="ECO:0007669"/>
    <property type="project" value="UniProtKB-KW"/>
</dbReference>
<dbReference type="Gene3D" id="3.30.9.10">
    <property type="entry name" value="D-Amino Acid Oxidase, subunit A, domain 2"/>
    <property type="match status" value="1"/>
</dbReference>
<keyword evidence="1" id="KW-0560">Oxidoreductase</keyword>
<name>A0A7X5AME7_9GAMM</name>
<feature type="domain" description="FAD dependent oxidoreductase" evidence="2">
    <location>
        <begin position="2"/>
        <end position="278"/>
    </location>
</feature>
<evidence type="ECO:0000313" key="3">
    <source>
        <dbReference type="EMBL" id="NAW13350.1"/>
    </source>
</evidence>
<dbReference type="SUPFAM" id="SSF54373">
    <property type="entry name" value="FAD-linked reductases, C-terminal domain"/>
    <property type="match status" value="1"/>
</dbReference>
<dbReference type="InterPro" id="IPR006076">
    <property type="entry name" value="FAD-dep_OxRdtase"/>
</dbReference>